<reference evidence="3" key="1">
    <citation type="journal article" date="2013" name="J. Plant Res.">
        <title>Effect of fungi and light on seed germination of three Opuntia species from semiarid lands of central Mexico.</title>
        <authorList>
            <person name="Delgado-Sanchez P."/>
            <person name="Jimenez-Bremont J.F."/>
            <person name="Guerrero-Gonzalez Mde L."/>
            <person name="Flores J."/>
        </authorList>
    </citation>
    <scope>NUCLEOTIDE SEQUENCE</scope>
    <source>
        <tissue evidence="3">Cladode</tissue>
    </source>
</reference>
<feature type="region of interest" description="Disordered" evidence="1">
    <location>
        <begin position="43"/>
        <end position="68"/>
    </location>
</feature>
<evidence type="ECO:0008006" key="4">
    <source>
        <dbReference type="Google" id="ProtNLM"/>
    </source>
</evidence>
<evidence type="ECO:0000256" key="1">
    <source>
        <dbReference type="SAM" id="MobiDB-lite"/>
    </source>
</evidence>
<evidence type="ECO:0000256" key="2">
    <source>
        <dbReference type="SAM" id="SignalP"/>
    </source>
</evidence>
<feature type="signal peptide" evidence="2">
    <location>
        <begin position="1"/>
        <end position="33"/>
    </location>
</feature>
<organism evidence="3">
    <name type="scientific">Opuntia streptacantha</name>
    <name type="common">Prickly pear cactus</name>
    <name type="synonym">Opuntia cardona</name>
    <dbReference type="NCBI Taxonomy" id="393608"/>
    <lineage>
        <taxon>Eukaryota</taxon>
        <taxon>Viridiplantae</taxon>
        <taxon>Streptophyta</taxon>
        <taxon>Embryophyta</taxon>
        <taxon>Tracheophyta</taxon>
        <taxon>Spermatophyta</taxon>
        <taxon>Magnoliopsida</taxon>
        <taxon>eudicotyledons</taxon>
        <taxon>Gunneridae</taxon>
        <taxon>Pentapetalae</taxon>
        <taxon>Caryophyllales</taxon>
        <taxon>Cactineae</taxon>
        <taxon>Cactaceae</taxon>
        <taxon>Opuntioideae</taxon>
        <taxon>Opuntia</taxon>
    </lineage>
</organism>
<dbReference type="AlphaFoldDB" id="A0A7C9DY13"/>
<proteinExistence type="predicted"/>
<feature type="chain" id="PRO_5028393422" description="C2H2-type domain-containing protein" evidence="2">
    <location>
        <begin position="34"/>
        <end position="149"/>
    </location>
</feature>
<name>A0A7C9DY13_OPUST</name>
<dbReference type="EMBL" id="GISG01160450">
    <property type="protein sequence ID" value="MBA4649428.1"/>
    <property type="molecule type" value="Transcribed_RNA"/>
</dbReference>
<keyword evidence="2" id="KW-0732">Signal</keyword>
<evidence type="ECO:0000313" key="3">
    <source>
        <dbReference type="EMBL" id="MBA4649428.1"/>
    </source>
</evidence>
<sequence length="149" mass="16696">MRAKGGGHLLPHPLVAALAAFVLVSNNVGSTFADPYVYSSPPPPTSHHKSPPPVYSYRSPPPPPYPLPQPRERVVKVVGKVYCYRCYDFDNPLNSHDKKHLQGNFFEAFFSGRSCIFCSVGDDTFKVKVHYYLLKCHILHVPDGCFFCV</sequence>
<accession>A0A7C9DY13</accession>
<reference evidence="3" key="2">
    <citation type="submission" date="2020-07" db="EMBL/GenBank/DDBJ databases">
        <authorList>
            <person name="Vera ALvarez R."/>
            <person name="Arias-Moreno D.M."/>
            <person name="Jimenez-Jacinto V."/>
            <person name="Jimenez-Bremont J.F."/>
            <person name="Swaminathan K."/>
            <person name="Moose S.P."/>
            <person name="Guerrero-Gonzalez M.L."/>
            <person name="Marino-Ramirez L."/>
            <person name="Landsman D."/>
            <person name="Rodriguez-Kessler M."/>
            <person name="Delgado-Sanchez P."/>
        </authorList>
    </citation>
    <scope>NUCLEOTIDE SEQUENCE</scope>
    <source>
        <tissue evidence="3">Cladode</tissue>
    </source>
</reference>
<protein>
    <recommendedName>
        <fullName evidence="4">C2H2-type domain-containing protein</fullName>
    </recommendedName>
</protein>